<keyword evidence="3 5" id="KW-0456">Lyase</keyword>
<dbReference type="InterPro" id="IPR015813">
    <property type="entry name" value="Pyrv/PenolPyrv_kinase-like_dom"/>
</dbReference>
<dbReference type="InterPro" id="IPR050251">
    <property type="entry name" value="HpcH-HpaI_aldolase"/>
</dbReference>
<feature type="domain" description="HpcH/HpaI aldolase/citrate lyase" evidence="4">
    <location>
        <begin position="16"/>
        <end position="237"/>
    </location>
</feature>
<sequence>MTSFATRLRARDRIVGFWQVTDNAVAAEHLAGLGYDYLCFDLQHGLIGYAGFLAGVTAVDAAGGVSLARVGANDPAPIGRALDAGAQGVIVPLVDSAAEAAAAARACRYPPAGGRSFGPMRAGLRIGPDPRAADEAVACVVMIETRGALDDIDAICATPGVDGVYIGPADLSLALGAPRPGAVEDLPEFEEALTRIAGAAESAGIAAGIHCFTGAEAARHLAGGFTFTSVSSDLSHLESAARASLQAARS</sequence>
<organism evidence="5 6">
    <name type="scientific">Sphaerisporangium corydalis</name>
    <dbReference type="NCBI Taxonomy" id="1441875"/>
    <lineage>
        <taxon>Bacteria</taxon>
        <taxon>Bacillati</taxon>
        <taxon>Actinomycetota</taxon>
        <taxon>Actinomycetes</taxon>
        <taxon>Streptosporangiales</taxon>
        <taxon>Streptosporangiaceae</taxon>
        <taxon>Sphaerisporangium</taxon>
    </lineage>
</organism>
<evidence type="ECO:0000256" key="1">
    <source>
        <dbReference type="ARBA" id="ARBA00005568"/>
    </source>
</evidence>
<dbReference type="InterPro" id="IPR040442">
    <property type="entry name" value="Pyrv_kinase-like_dom_sf"/>
</dbReference>
<accession>A0ABV9EDX9</accession>
<dbReference type="Gene3D" id="3.20.20.60">
    <property type="entry name" value="Phosphoenolpyruvate-binding domains"/>
    <property type="match status" value="1"/>
</dbReference>
<dbReference type="Pfam" id="PF03328">
    <property type="entry name" value="HpcH_HpaI"/>
    <property type="match status" value="1"/>
</dbReference>
<evidence type="ECO:0000256" key="2">
    <source>
        <dbReference type="ARBA" id="ARBA00022723"/>
    </source>
</evidence>
<proteinExistence type="inferred from homology"/>
<evidence type="ECO:0000313" key="6">
    <source>
        <dbReference type="Proteomes" id="UP001595891"/>
    </source>
</evidence>
<gene>
    <name evidence="5" type="ORF">ACFO8L_11940</name>
</gene>
<evidence type="ECO:0000313" key="5">
    <source>
        <dbReference type="EMBL" id="MFC4586792.1"/>
    </source>
</evidence>
<dbReference type="EMBL" id="JBHSFN010000006">
    <property type="protein sequence ID" value="MFC4586792.1"/>
    <property type="molecule type" value="Genomic_DNA"/>
</dbReference>
<dbReference type="InterPro" id="IPR005000">
    <property type="entry name" value="Aldolase/citrate-lyase_domain"/>
</dbReference>
<dbReference type="Proteomes" id="UP001595891">
    <property type="component" value="Unassembled WGS sequence"/>
</dbReference>
<reference evidence="6" key="1">
    <citation type="journal article" date="2019" name="Int. J. Syst. Evol. Microbiol.">
        <title>The Global Catalogue of Microorganisms (GCM) 10K type strain sequencing project: providing services to taxonomists for standard genome sequencing and annotation.</title>
        <authorList>
            <consortium name="The Broad Institute Genomics Platform"/>
            <consortium name="The Broad Institute Genome Sequencing Center for Infectious Disease"/>
            <person name="Wu L."/>
            <person name="Ma J."/>
        </authorList>
    </citation>
    <scope>NUCLEOTIDE SEQUENCE [LARGE SCALE GENOMIC DNA]</scope>
    <source>
        <strain evidence="6">CCUG 49560</strain>
    </source>
</reference>
<dbReference type="GO" id="GO:0016829">
    <property type="term" value="F:lyase activity"/>
    <property type="evidence" value="ECO:0007669"/>
    <property type="project" value="UniProtKB-KW"/>
</dbReference>
<comment type="caution">
    <text evidence="5">The sequence shown here is derived from an EMBL/GenBank/DDBJ whole genome shotgun (WGS) entry which is preliminary data.</text>
</comment>
<dbReference type="PANTHER" id="PTHR30502">
    <property type="entry name" value="2-KETO-3-DEOXY-L-RHAMNONATE ALDOLASE"/>
    <property type="match status" value="1"/>
</dbReference>
<evidence type="ECO:0000256" key="3">
    <source>
        <dbReference type="ARBA" id="ARBA00023239"/>
    </source>
</evidence>
<protein>
    <submittedName>
        <fullName evidence="5">HpcH/HpaI aldolase/citrate lyase family protein</fullName>
    </submittedName>
</protein>
<dbReference type="RefSeq" id="WP_262842512.1">
    <property type="nucleotide sequence ID" value="NZ_JANZYP010000011.1"/>
</dbReference>
<name>A0ABV9EDX9_9ACTN</name>
<dbReference type="PANTHER" id="PTHR30502:SF0">
    <property type="entry name" value="PHOSPHOENOLPYRUVATE CARBOXYLASE FAMILY PROTEIN"/>
    <property type="match status" value="1"/>
</dbReference>
<keyword evidence="2" id="KW-0479">Metal-binding</keyword>
<keyword evidence="6" id="KW-1185">Reference proteome</keyword>
<comment type="similarity">
    <text evidence="1">Belongs to the HpcH/HpaI aldolase family.</text>
</comment>
<dbReference type="SUPFAM" id="SSF51621">
    <property type="entry name" value="Phosphoenolpyruvate/pyruvate domain"/>
    <property type="match status" value="1"/>
</dbReference>
<evidence type="ECO:0000259" key="4">
    <source>
        <dbReference type="Pfam" id="PF03328"/>
    </source>
</evidence>